<name>A0ABZ2Y6U7_9FIRM</name>
<organism evidence="1 2">
    <name type="scientific">Defluviitalea saccharophila</name>
    <dbReference type="NCBI Taxonomy" id="879970"/>
    <lineage>
        <taxon>Bacteria</taxon>
        <taxon>Bacillati</taxon>
        <taxon>Bacillota</taxon>
        <taxon>Clostridia</taxon>
        <taxon>Lachnospirales</taxon>
        <taxon>Defluviitaleaceae</taxon>
        <taxon>Defluviitalea</taxon>
    </lineage>
</organism>
<dbReference type="RefSeq" id="WP_341877597.1">
    <property type="nucleotide sequence ID" value="NZ_CP121687.1"/>
</dbReference>
<reference evidence="1 2" key="1">
    <citation type="submission" date="2023-03" db="EMBL/GenBank/DDBJ databases">
        <title>Novel Species.</title>
        <authorList>
            <person name="Ma S."/>
        </authorList>
    </citation>
    <scope>NUCLEOTIDE SEQUENCE [LARGE SCALE GENOMIC DNA]</scope>
    <source>
        <strain evidence="1 2">LIND6LT2</strain>
    </source>
</reference>
<protein>
    <submittedName>
        <fullName evidence="1">Head-tail connector protein</fullName>
    </submittedName>
</protein>
<proteinExistence type="predicted"/>
<dbReference type="EMBL" id="CP121687">
    <property type="protein sequence ID" value="WZL70635.1"/>
    <property type="molecule type" value="Genomic_DNA"/>
</dbReference>
<gene>
    <name evidence="1" type="ORF">QBE51_03650</name>
</gene>
<evidence type="ECO:0000313" key="2">
    <source>
        <dbReference type="Proteomes" id="UP001486565"/>
    </source>
</evidence>
<dbReference type="NCBIfam" id="TIGR01560">
    <property type="entry name" value="put_DNA_pack"/>
    <property type="match status" value="1"/>
</dbReference>
<accession>A0ABZ2Y6U7</accession>
<dbReference type="Proteomes" id="UP001486565">
    <property type="component" value="Chromosome"/>
</dbReference>
<dbReference type="Pfam" id="PF24829">
    <property type="entry name" value="Phage_connect_2"/>
    <property type="match status" value="1"/>
</dbReference>
<dbReference type="InterPro" id="IPR056951">
    <property type="entry name" value="Phage_connect_2"/>
</dbReference>
<keyword evidence="2" id="KW-1185">Reference proteome</keyword>
<sequence length="94" mass="10586">MLQDIKNSLRVSGTDLDTEIQDLIDAAKSDLILSGVHQDKVKDNDPLIKRAITVYCKANFGYDDPKIAERFEQSYTSLKHHLTLSGEYTVGDEE</sequence>
<dbReference type="InterPro" id="IPR006450">
    <property type="entry name" value="Phage_HK97_gp6-like"/>
</dbReference>
<evidence type="ECO:0000313" key="1">
    <source>
        <dbReference type="EMBL" id="WZL70635.1"/>
    </source>
</evidence>